<keyword evidence="1" id="KW-0472">Membrane</keyword>
<comment type="caution">
    <text evidence="2">The sequence shown here is derived from an EMBL/GenBank/DDBJ whole genome shotgun (WGS) entry which is preliminary data.</text>
</comment>
<dbReference type="AlphaFoldDB" id="A0A9P6AHZ9"/>
<keyword evidence="1" id="KW-0812">Transmembrane</keyword>
<accession>A0A9P6AHZ9</accession>
<keyword evidence="1" id="KW-1133">Transmembrane helix</keyword>
<reference evidence="2" key="1">
    <citation type="journal article" date="2020" name="Nat. Commun.">
        <title>Large-scale genome sequencing of mycorrhizal fungi provides insights into the early evolution of symbiotic traits.</title>
        <authorList>
            <person name="Miyauchi S."/>
            <person name="Kiss E."/>
            <person name="Kuo A."/>
            <person name="Drula E."/>
            <person name="Kohler A."/>
            <person name="Sanchez-Garcia M."/>
            <person name="Morin E."/>
            <person name="Andreopoulos B."/>
            <person name="Barry K.W."/>
            <person name="Bonito G."/>
            <person name="Buee M."/>
            <person name="Carver A."/>
            <person name="Chen C."/>
            <person name="Cichocki N."/>
            <person name="Clum A."/>
            <person name="Culley D."/>
            <person name="Crous P.W."/>
            <person name="Fauchery L."/>
            <person name="Girlanda M."/>
            <person name="Hayes R.D."/>
            <person name="Keri Z."/>
            <person name="LaButti K."/>
            <person name="Lipzen A."/>
            <person name="Lombard V."/>
            <person name="Magnuson J."/>
            <person name="Maillard F."/>
            <person name="Murat C."/>
            <person name="Nolan M."/>
            <person name="Ohm R.A."/>
            <person name="Pangilinan J."/>
            <person name="Pereira M.F."/>
            <person name="Perotto S."/>
            <person name="Peter M."/>
            <person name="Pfister S."/>
            <person name="Riley R."/>
            <person name="Sitrit Y."/>
            <person name="Stielow J.B."/>
            <person name="Szollosi G."/>
            <person name="Zifcakova L."/>
            <person name="Stursova M."/>
            <person name="Spatafora J.W."/>
            <person name="Tedersoo L."/>
            <person name="Vaario L.M."/>
            <person name="Yamada A."/>
            <person name="Yan M."/>
            <person name="Wang P."/>
            <person name="Xu J."/>
            <person name="Bruns T."/>
            <person name="Baldrian P."/>
            <person name="Vilgalys R."/>
            <person name="Dunand C."/>
            <person name="Henrissat B."/>
            <person name="Grigoriev I.V."/>
            <person name="Hibbett D."/>
            <person name="Nagy L.G."/>
            <person name="Martin F.M."/>
        </authorList>
    </citation>
    <scope>NUCLEOTIDE SEQUENCE</scope>
    <source>
        <strain evidence="2">UP504</strain>
    </source>
</reference>
<feature type="transmembrane region" description="Helical" evidence="1">
    <location>
        <begin position="12"/>
        <end position="32"/>
    </location>
</feature>
<organism evidence="2 3">
    <name type="scientific">Hydnum rufescens UP504</name>
    <dbReference type="NCBI Taxonomy" id="1448309"/>
    <lineage>
        <taxon>Eukaryota</taxon>
        <taxon>Fungi</taxon>
        <taxon>Dikarya</taxon>
        <taxon>Basidiomycota</taxon>
        <taxon>Agaricomycotina</taxon>
        <taxon>Agaricomycetes</taxon>
        <taxon>Cantharellales</taxon>
        <taxon>Hydnaceae</taxon>
        <taxon>Hydnum</taxon>
    </lineage>
</organism>
<keyword evidence="3" id="KW-1185">Reference proteome</keyword>
<dbReference type="EMBL" id="MU129120">
    <property type="protein sequence ID" value="KAF9506179.1"/>
    <property type="molecule type" value="Genomic_DNA"/>
</dbReference>
<evidence type="ECO:0000313" key="2">
    <source>
        <dbReference type="EMBL" id="KAF9506179.1"/>
    </source>
</evidence>
<name>A0A9P6AHZ9_9AGAM</name>
<proteinExistence type="predicted"/>
<evidence type="ECO:0000256" key="1">
    <source>
        <dbReference type="SAM" id="Phobius"/>
    </source>
</evidence>
<evidence type="ECO:0000313" key="3">
    <source>
        <dbReference type="Proteomes" id="UP000886523"/>
    </source>
</evidence>
<gene>
    <name evidence="2" type="ORF">BS47DRAFT_1399686</name>
</gene>
<sequence>MLNTPVERISAVVIPVTTTVSPITLALVVPWVRAAPNACTCRVRKLALRRVLPAYDRALGNVNIMSVHYRADQYVLAFLATNDACLNPYDARFVVKIVQPKSVAPVHLRTTRIKSAISSCRRHANSPLDSIGVLISDPSQATTVSIAPAADSAAVHPGGSSPMFTIT</sequence>
<protein>
    <submittedName>
        <fullName evidence="2">Uncharacterized protein</fullName>
    </submittedName>
</protein>
<dbReference type="Proteomes" id="UP000886523">
    <property type="component" value="Unassembled WGS sequence"/>
</dbReference>